<dbReference type="InterPro" id="IPR009056">
    <property type="entry name" value="Cyt_c-like_dom"/>
</dbReference>
<keyword evidence="12" id="KW-0677">Repeat</keyword>
<evidence type="ECO:0000256" key="8">
    <source>
        <dbReference type="ARBA" id="ARBA00022617"/>
    </source>
</evidence>
<dbReference type="InterPro" id="IPR038414">
    <property type="entry name" value="CcoP_N_sf"/>
</dbReference>
<keyword evidence="16" id="KW-0560">Oxidoreductase</keyword>
<dbReference type="InterPro" id="IPR050597">
    <property type="entry name" value="Cytochrome_c_Oxidase_Subunit"/>
</dbReference>
<evidence type="ECO:0000256" key="17">
    <source>
        <dbReference type="ARBA" id="ARBA00023004"/>
    </source>
</evidence>
<keyword evidence="18" id="KW-0406">Ion transport</keyword>
<keyword evidence="8 21" id="KW-0349">Heme</keyword>
<evidence type="ECO:0000256" key="11">
    <source>
        <dbReference type="ARBA" id="ARBA00022723"/>
    </source>
</evidence>
<evidence type="ECO:0000256" key="19">
    <source>
        <dbReference type="ARBA" id="ARBA00023136"/>
    </source>
</evidence>
<evidence type="ECO:0000256" key="16">
    <source>
        <dbReference type="ARBA" id="ARBA00023002"/>
    </source>
</evidence>
<evidence type="ECO:0000313" key="24">
    <source>
        <dbReference type="EMBL" id="BAS67218.1"/>
    </source>
</evidence>
<keyword evidence="10 22" id="KW-0812">Transmembrane</keyword>
<dbReference type="Gene3D" id="6.10.280.130">
    <property type="match status" value="1"/>
</dbReference>
<dbReference type="PANTHER" id="PTHR33751:SF1">
    <property type="entry name" value="CBB3-TYPE CYTOCHROME C OXIDASE SUBUNIT FIXP"/>
    <property type="match status" value="1"/>
</dbReference>
<dbReference type="InterPro" id="IPR032858">
    <property type="entry name" value="CcoP_N"/>
</dbReference>
<dbReference type="SUPFAM" id="SSF46626">
    <property type="entry name" value="Cytochrome c"/>
    <property type="match status" value="3"/>
</dbReference>
<keyword evidence="9" id="KW-0679">Respiratory chain</keyword>
<comment type="pathway">
    <text evidence="3">Energy metabolism; oxidative phosphorylation.</text>
</comment>
<dbReference type="GO" id="GO:0005506">
    <property type="term" value="F:iron ion binding"/>
    <property type="evidence" value="ECO:0007669"/>
    <property type="project" value="InterPro"/>
</dbReference>
<reference evidence="24 25" key="1">
    <citation type="journal article" date="2000" name="Mar. Ecol. Prog. Ser.">
        <title>Phylogenetic characterization of endosymbionts in three hydrothermal vent mussels: influence on host distributions.</title>
        <authorList>
            <person name="Fujiwara Y."/>
            <person name="Takai K."/>
            <person name="Uematsu K."/>
            <person name="Tsuchida S."/>
            <person name="Hunt J.C."/>
            <person name="Hashimoto J."/>
        </authorList>
    </citation>
    <scope>NUCLEOTIDE SEQUENCE [LARGE SCALE GENOMIC DNA]</scope>
    <source>
        <strain evidence="24 25">Myojin Knoll</strain>
    </source>
</reference>
<evidence type="ECO:0000256" key="20">
    <source>
        <dbReference type="ARBA" id="ARBA00029635"/>
    </source>
</evidence>
<protein>
    <recommendedName>
        <fullName evidence="20">Cytochrome c oxidase subunit III</fullName>
    </recommendedName>
</protein>
<evidence type="ECO:0000256" key="14">
    <source>
        <dbReference type="ARBA" id="ARBA00022982"/>
    </source>
</evidence>
<evidence type="ECO:0000256" key="7">
    <source>
        <dbReference type="ARBA" id="ARBA00022519"/>
    </source>
</evidence>
<dbReference type="PANTHER" id="PTHR33751">
    <property type="entry name" value="CBB3-TYPE CYTOCHROME C OXIDASE SUBUNIT FIXP"/>
    <property type="match status" value="1"/>
</dbReference>
<evidence type="ECO:0000256" key="22">
    <source>
        <dbReference type="SAM" id="Phobius"/>
    </source>
</evidence>
<dbReference type="GO" id="GO:0020037">
    <property type="term" value="F:heme binding"/>
    <property type="evidence" value="ECO:0007669"/>
    <property type="project" value="InterPro"/>
</dbReference>
<evidence type="ECO:0000256" key="15">
    <source>
        <dbReference type="ARBA" id="ARBA00022989"/>
    </source>
</evidence>
<dbReference type="InterPro" id="IPR004678">
    <property type="entry name" value="Cyt_c_oxidase_cbb3_su3"/>
</dbReference>
<proteinExistence type="inferred from homology"/>
<dbReference type="PRINTS" id="PR00605">
    <property type="entry name" value="CYTCHROMECIC"/>
</dbReference>
<dbReference type="PROSITE" id="PS51007">
    <property type="entry name" value="CYTC"/>
    <property type="match status" value="3"/>
</dbReference>
<dbReference type="Pfam" id="PF13442">
    <property type="entry name" value="Cytochrome_CBB3"/>
    <property type="match status" value="2"/>
</dbReference>
<feature type="domain" description="Cytochrome c" evidence="23">
    <location>
        <begin position="126"/>
        <end position="205"/>
    </location>
</feature>
<feature type="transmembrane region" description="Helical" evidence="22">
    <location>
        <begin position="12"/>
        <end position="32"/>
    </location>
</feature>
<dbReference type="InterPro" id="IPR008168">
    <property type="entry name" value="Cyt_C_IC"/>
</dbReference>
<comment type="cofactor">
    <cofactor evidence="1">
        <name>heme c</name>
        <dbReference type="ChEBI" id="CHEBI:61717"/>
    </cofactor>
</comment>
<dbReference type="GO" id="GO:0016491">
    <property type="term" value="F:oxidoreductase activity"/>
    <property type="evidence" value="ECO:0007669"/>
    <property type="project" value="UniProtKB-KW"/>
</dbReference>
<feature type="domain" description="Cytochrome c" evidence="23">
    <location>
        <begin position="212"/>
        <end position="293"/>
    </location>
</feature>
<evidence type="ECO:0000256" key="13">
    <source>
        <dbReference type="ARBA" id="ARBA00022781"/>
    </source>
</evidence>
<reference evidence="24 25" key="2">
    <citation type="journal article" date="2016" name="ISME J.">
        <title>Heterogeneous composition of key metabolic gene clusters in a vent mussel symbiont population.</title>
        <authorList>
            <person name="Ikuta T."/>
            <person name="Takaki Y."/>
            <person name="Nagai Y."/>
            <person name="Shimamura S."/>
            <person name="Tsuda M."/>
            <person name="Kawagucci S."/>
            <person name="Aoki Y."/>
            <person name="Inoue K."/>
            <person name="Teruya M."/>
            <person name="Satou K."/>
            <person name="Teruya K."/>
            <person name="Shimoji M."/>
            <person name="Tamotsu H."/>
            <person name="Hirano T."/>
            <person name="Maruyama T."/>
            <person name="Yoshida T."/>
        </authorList>
    </citation>
    <scope>NUCLEOTIDE SEQUENCE [LARGE SCALE GENOMIC DNA]</scope>
    <source>
        <strain evidence="24 25">Myojin Knoll</strain>
    </source>
</reference>
<dbReference type="EMBL" id="AP013042">
    <property type="protein sequence ID" value="BAS67218.1"/>
    <property type="molecule type" value="Genomic_DNA"/>
</dbReference>
<dbReference type="RefSeq" id="WP_066042769.1">
    <property type="nucleotide sequence ID" value="NZ_AP013042.1"/>
</dbReference>
<keyword evidence="14" id="KW-0249">Electron transport</keyword>
<dbReference type="NCBIfam" id="TIGR00782">
    <property type="entry name" value="ccoP"/>
    <property type="match status" value="1"/>
</dbReference>
<keyword evidence="11 21" id="KW-0479">Metal-binding</keyword>
<dbReference type="Proteomes" id="UP000067399">
    <property type="component" value="Chromosome"/>
</dbReference>
<comment type="subcellular location">
    <subcellularLocation>
        <location evidence="2">Cell inner membrane</location>
    </subcellularLocation>
</comment>
<keyword evidence="15 22" id="KW-1133">Transmembrane helix</keyword>
<evidence type="ECO:0000259" key="23">
    <source>
        <dbReference type="PROSITE" id="PS51007"/>
    </source>
</evidence>
<dbReference type="GO" id="GO:0005886">
    <property type="term" value="C:plasma membrane"/>
    <property type="evidence" value="ECO:0007669"/>
    <property type="project" value="UniProtKB-SubCell"/>
</dbReference>
<dbReference type="UniPathway" id="UPA00705"/>
<dbReference type="AlphaFoldDB" id="A0A0P0UQH5"/>
<dbReference type="Pfam" id="PF14715">
    <property type="entry name" value="FixP_N"/>
    <property type="match status" value="1"/>
</dbReference>
<comment type="similarity">
    <text evidence="4">Belongs to the CcoP / FixP family.</text>
</comment>
<evidence type="ECO:0000256" key="9">
    <source>
        <dbReference type="ARBA" id="ARBA00022660"/>
    </source>
</evidence>
<evidence type="ECO:0000256" key="21">
    <source>
        <dbReference type="PROSITE-ProRule" id="PRU00433"/>
    </source>
</evidence>
<keyword evidence="13" id="KW-0375">Hydrogen ion transport</keyword>
<dbReference type="GO" id="GO:0009055">
    <property type="term" value="F:electron transfer activity"/>
    <property type="evidence" value="ECO:0007669"/>
    <property type="project" value="InterPro"/>
</dbReference>
<dbReference type="OrthoDB" id="9811281at2"/>
<evidence type="ECO:0000256" key="18">
    <source>
        <dbReference type="ARBA" id="ARBA00023065"/>
    </source>
</evidence>
<dbReference type="Gene3D" id="1.10.760.10">
    <property type="entry name" value="Cytochrome c-like domain"/>
    <property type="match status" value="3"/>
</dbReference>
<dbReference type="STRING" id="1303921.BSEPE_0196"/>
<gene>
    <name evidence="24" type="primary">ccoP</name>
    <name evidence="24" type="ORF">BSEPE_0196</name>
</gene>
<feature type="transmembrane region" description="Helical" evidence="22">
    <location>
        <begin position="57"/>
        <end position="76"/>
    </location>
</feature>
<evidence type="ECO:0000256" key="2">
    <source>
        <dbReference type="ARBA" id="ARBA00004533"/>
    </source>
</evidence>
<sequence>MANLPFLWQTVVVVLTVAGLLYLLFLGITIYFDKKPVAHEVIWDENLEEGQAPVPSWWFWSGIAAAIFALLYMAFYPSFGNYKGLFENALNVERYAESKASIDHDYYRELEALKQEDIATLQSNDDAMKLAKNTFAQNCAVCHTSNAKGQTNFPNLTDHAWIWGGSSNQITRSIAFGRKALMPPWGSALGEEGVDNVARYVKSIADNTYNEGDHAAGKAIFQQSCVGCHGANLQGNPALGAPNLGDSAWIYGGDLDRIKQTIKFGRNGVMPAHKDRLTPLQIKLLVAWLSRNKEDSTPSPASTVTKKVSAAPVVVEKIANSTDQVDGKAAYAAGGCAACHGAAGKSSVPIYPKLAGQKSAYIVKQLKDFQSGARKDPTMSAMAAMAAGKEQAIADWLATQ</sequence>
<name>A0A0P0UQH5_9GAMM</name>
<dbReference type="GO" id="GO:1902600">
    <property type="term" value="P:proton transmembrane transport"/>
    <property type="evidence" value="ECO:0007669"/>
    <property type="project" value="UniProtKB-KW"/>
</dbReference>
<evidence type="ECO:0000313" key="25">
    <source>
        <dbReference type="Proteomes" id="UP000067399"/>
    </source>
</evidence>
<keyword evidence="6" id="KW-1003">Cell membrane</keyword>
<keyword evidence="17 21" id="KW-0408">Iron</keyword>
<evidence type="ECO:0000256" key="12">
    <source>
        <dbReference type="ARBA" id="ARBA00022737"/>
    </source>
</evidence>
<keyword evidence="25" id="KW-1185">Reference proteome</keyword>
<accession>A0A0P0UQH5</accession>
<organism evidence="24 25">
    <name type="scientific">endosymbiont of Bathymodiolus septemdierum str. Myojin knoll</name>
    <dbReference type="NCBI Taxonomy" id="1303921"/>
    <lineage>
        <taxon>Bacteria</taxon>
        <taxon>Pseudomonadati</taxon>
        <taxon>Pseudomonadota</taxon>
        <taxon>Gammaproteobacteria</taxon>
        <taxon>sulfur-oxidizing symbionts</taxon>
    </lineage>
</organism>
<dbReference type="InterPro" id="IPR036909">
    <property type="entry name" value="Cyt_c-like_dom_sf"/>
</dbReference>
<keyword evidence="5" id="KW-0813">Transport</keyword>
<keyword evidence="19 22" id="KW-0472">Membrane</keyword>
<evidence type="ECO:0000256" key="4">
    <source>
        <dbReference type="ARBA" id="ARBA00006113"/>
    </source>
</evidence>
<dbReference type="KEGG" id="ebh:BSEPE_0196"/>
<dbReference type="Pfam" id="PF00034">
    <property type="entry name" value="Cytochrom_C"/>
    <property type="match status" value="1"/>
</dbReference>
<evidence type="ECO:0000256" key="3">
    <source>
        <dbReference type="ARBA" id="ARBA00004673"/>
    </source>
</evidence>
<evidence type="ECO:0000256" key="10">
    <source>
        <dbReference type="ARBA" id="ARBA00022692"/>
    </source>
</evidence>
<evidence type="ECO:0000256" key="1">
    <source>
        <dbReference type="ARBA" id="ARBA00001926"/>
    </source>
</evidence>
<dbReference type="GO" id="GO:0006119">
    <property type="term" value="P:oxidative phosphorylation"/>
    <property type="evidence" value="ECO:0007669"/>
    <property type="project" value="UniProtKB-UniPathway"/>
</dbReference>
<evidence type="ECO:0000256" key="6">
    <source>
        <dbReference type="ARBA" id="ARBA00022475"/>
    </source>
</evidence>
<evidence type="ECO:0000256" key="5">
    <source>
        <dbReference type="ARBA" id="ARBA00022448"/>
    </source>
</evidence>
<keyword evidence="7" id="KW-0997">Cell inner membrane</keyword>
<feature type="domain" description="Cytochrome c" evidence="23">
    <location>
        <begin position="322"/>
        <end position="400"/>
    </location>
</feature>